<dbReference type="InterPro" id="IPR014942">
    <property type="entry name" value="AbiEii"/>
</dbReference>
<gene>
    <name evidence="1" type="ORF">MNBD_GAMMA22-3054</name>
</gene>
<name>A0A3B1ASR4_9ZZZZ</name>
<accession>A0A3B1ASR4</accession>
<dbReference type="AlphaFoldDB" id="A0A3B1ASR4"/>
<evidence type="ECO:0000313" key="1">
    <source>
        <dbReference type="EMBL" id="VAW97034.1"/>
    </source>
</evidence>
<organism evidence="1">
    <name type="scientific">hydrothermal vent metagenome</name>
    <dbReference type="NCBI Taxonomy" id="652676"/>
    <lineage>
        <taxon>unclassified sequences</taxon>
        <taxon>metagenomes</taxon>
        <taxon>ecological metagenomes</taxon>
    </lineage>
</organism>
<reference evidence="1" key="1">
    <citation type="submission" date="2018-06" db="EMBL/GenBank/DDBJ databases">
        <authorList>
            <person name="Zhirakovskaya E."/>
        </authorList>
    </citation>
    <scope>NUCLEOTIDE SEQUENCE</scope>
</reference>
<sequence length="136" mass="15215">MLLNRDNPYYHQLVLLVAILPLVEEEDCFALKGGTAINLFFQDMPRLSVDIDLTYLPIEDRDTSLDAIRNALNRIAARVEKVLKGTSVEVLKDAQENVLKLMIDRQGVRVKVEVSPVLRGSLLAAPPVTMDFPVTL</sequence>
<dbReference type="Gene3D" id="3.10.450.620">
    <property type="entry name" value="JHP933, nucleotidyltransferase-like core domain"/>
    <property type="match status" value="1"/>
</dbReference>
<dbReference type="Pfam" id="PF08843">
    <property type="entry name" value="AbiEii"/>
    <property type="match status" value="1"/>
</dbReference>
<dbReference type="EMBL" id="UOFS01000031">
    <property type="protein sequence ID" value="VAW97034.1"/>
    <property type="molecule type" value="Genomic_DNA"/>
</dbReference>
<protein>
    <submittedName>
        <fullName evidence="1">Ync</fullName>
    </submittedName>
</protein>
<proteinExistence type="predicted"/>